<feature type="transmembrane region" description="Helical" evidence="18">
    <location>
        <begin position="244"/>
        <end position="262"/>
    </location>
</feature>
<evidence type="ECO:0000256" key="5">
    <source>
        <dbReference type="ARBA" id="ARBA00013555"/>
    </source>
</evidence>
<evidence type="ECO:0000256" key="12">
    <source>
        <dbReference type="ARBA" id="ARBA00022842"/>
    </source>
</evidence>
<feature type="transmembrane region" description="Helical" evidence="18">
    <location>
        <begin position="85"/>
        <end position="101"/>
    </location>
</feature>
<name>A0ABU2D182_9EURY</name>
<dbReference type="NCBIfam" id="TIGR01494">
    <property type="entry name" value="ATPase_P-type"/>
    <property type="match status" value="2"/>
</dbReference>
<comment type="caution">
    <text evidence="20">The sequence shown here is derived from an EMBL/GenBank/DDBJ whole genome shotgun (WGS) entry which is preliminary data.</text>
</comment>
<dbReference type="Pfam" id="PF00689">
    <property type="entry name" value="Cation_ATPase_C"/>
    <property type="match status" value="1"/>
</dbReference>
<evidence type="ECO:0000256" key="16">
    <source>
        <dbReference type="ARBA" id="ARBA00029806"/>
    </source>
</evidence>
<accession>A0ABU2D182</accession>
<dbReference type="NCBIfam" id="TIGR01524">
    <property type="entry name" value="ATPase-IIIB_Mg"/>
    <property type="match status" value="1"/>
</dbReference>
<keyword evidence="21" id="KW-1185">Reference proteome</keyword>
<dbReference type="Proteomes" id="UP001246244">
    <property type="component" value="Unassembled WGS sequence"/>
</dbReference>
<evidence type="ECO:0000256" key="4">
    <source>
        <dbReference type="ARBA" id="ARBA00012786"/>
    </source>
</evidence>
<keyword evidence="9 18" id="KW-0812">Transmembrane</keyword>
<evidence type="ECO:0000256" key="14">
    <source>
        <dbReference type="ARBA" id="ARBA00022989"/>
    </source>
</evidence>
<feature type="transmembrane region" description="Helical" evidence="18">
    <location>
        <begin position="809"/>
        <end position="828"/>
    </location>
</feature>
<dbReference type="EMBL" id="JAVKPK010000027">
    <property type="protein sequence ID" value="MDR7665746.1"/>
    <property type="molecule type" value="Genomic_DNA"/>
</dbReference>
<feature type="transmembrane region" description="Helical" evidence="18">
    <location>
        <begin position="54"/>
        <end position="79"/>
    </location>
</feature>
<dbReference type="SFLD" id="SFLDG00002">
    <property type="entry name" value="C1.7:_P-type_atpase_like"/>
    <property type="match status" value="1"/>
</dbReference>
<evidence type="ECO:0000256" key="17">
    <source>
        <dbReference type="ARBA" id="ARBA00047295"/>
    </source>
</evidence>
<dbReference type="EC" id="7.2.2.14" evidence="4"/>
<dbReference type="InterPro" id="IPR008250">
    <property type="entry name" value="ATPase_P-typ_transduc_dom_A_sf"/>
</dbReference>
<dbReference type="InterPro" id="IPR044492">
    <property type="entry name" value="P_typ_ATPase_HD_dom"/>
</dbReference>
<dbReference type="InterPro" id="IPR023299">
    <property type="entry name" value="ATPase_P-typ_cyto_dom_N"/>
</dbReference>
<evidence type="ECO:0000256" key="8">
    <source>
        <dbReference type="ARBA" id="ARBA00022553"/>
    </source>
</evidence>
<dbReference type="PRINTS" id="PR01836">
    <property type="entry name" value="MGATPASE"/>
</dbReference>
<dbReference type="InterPro" id="IPR006415">
    <property type="entry name" value="P-type_ATPase_IIIB"/>
</dbReference>
<dbReference type="Pfam" id="PF00122">
    <property type="entry name" value="E1-E2_ATPase"/>
    <property type="match status" value="1"/>
</dbReference>
<evidence type="ECO:0000256" key="6">
    <source>
        <dbReference type="ARBA" id="ARBA00022475"/>
    </source>
</evidence>
<feature type="transmembrane region" description="Helical" evidence="18">
    <location>
        <begin position="717"/>
        <end position="739"/>
    </location>
</feature>
<evidence type="ECO:0000256" key="10">
    <source>
        <dbReference type="ARBA" id="ARBA00022741"/>
    </source>
</evidence>
<evidence type="ECO:0000256" key="15">
    <source>
        <dbReference type="ARBA" id="ARBA00023136"/>
    </source>
</evidence>
<comment type="subcellular location">
    <subcellularLocation>
        <location evidence="2">Cell inner membrane</location>
        <topology evidence="2">Multi-pass membrane protein</topology>
    </subcellularLocation>
</comment>
<keyword evidence="12" id="KW-0460">Magnesium</keyword>
<dbReference type="InterPro" id="IPR036412">
    <property type="entry name" value="HAD-like_sf"/>
</dbReference>
<feature type="transmembrane region" description="Helical" evidence="18">
    <location>
        <begin position="274"/>
        <end position="297"/>
    </location>
</feature>
<dbReference type="InterPro" id="IPR023214">
    <property type="entry name" value="HAD_sf"/>
</dbReference>
<keyword evidence="7" id="KW-0997">Cell inner membrane</keyword>
<evidence type="ECO:0000256" key="1">
    <source>
        <dbReference type="ARBA" id="ARBA00003954"/>
    </source>
</evidence>
<comment type="similarity">
    <text evidence="3">Belongs to the cation transport ATPase (P-type) (TC 3.A.3) family. Type IIIB subfamily.</text>
</comment>
<evidence type="ECO:0000256" key="11">
    <source>
        <dbReference type="ARBA" id="ARBA00022840"/>
    </source>
</evidence>
<organism evidence="20 21">
    <name type="scientific">Methanosarcina baikalica</name>
    <dbReference type="NCBI Taxonomy" id="3073890"/>
    <lineage>
        <taxon>Archaea</taxon>
        <taxon>Methanobacteriati</taxon>
        <taxon>Methanobacteriota</taxon>
        <taxon>Stenosarchaea group</taxon>
        <taxon>Methanomicrobia</taxon>
        <taxon>Methanosarcinales</taxon>
        <taxon>Methanosarcinaceae</taxon>
        <taxon>Methanosarcina</taxon>
    </lineage>
</organism>
<evidence type="ECO:0000256" key="13">
    <source>
        <dbReference type="ARBA" id="ARBA00022967"/>
    </source>
</evidence>
<evidence type="ECO:0000256" key="2">
    <source>
        <dbReference type="ARBA" id="ARBA00004429"/>
    </source>
</evidence>
<keyword evidence="10" id="KW-0547">Nucleotide-binding</keyword>
<feature type="domain" description="Cation-transporting P-type ATPase N-terminal" evidence="19">
    <location>
        <begin position="8"/>
        <end position="81"/>
    </location>
</feature>
<sequence>MLDNEKLEFWSISESRMLQELQATTEGLKGSESSERLKKYGANILKPKKRSDTLTLLLSQFKSPITLILLFAAGLAFFLHEPTDTIIIVAIILVSSLLGFWQEKGAADAFEKLLAAVQIRATVLRDGEEKEIPVEEIVPGDIIILNAGDIIPADCLIVDSKELFVSEATLTGETYPVEKTVGVLKAETPLAKRTNSLWMGTSVVSGNGKVLAVSTGKGTEFGKISDRLKLRPPETEFEKGISNFGYFLMEVTMLMVIAIFAINVYLQRPILDSFLFSLALAVGLTPQLLPAIISVNLSHGAREMAQKKVIVKRLASIENLGSMNLLCSDKTGTLTEGELQLQSFQDLKGEQNEKVLLYSSLNAYYQKGFENPIDRAILAQNKLDLAEYEKLDEIPYDFVRKRLSILVSKDGTNLMITKGALPNILEICSLAEAEPGKTVEIFELKERIEQQFEEFSEKGLRTLGVAYRQMDQQEKIKKEQETGMIFLGFLFFFDPPKPDIIKTIENMGQLGISLKIITGDNKFVAASISREIGLKNSKVLTGSELDKMSSEALMKQVNDNDIFAEVEPSQKEHIILAFKKSGNVVGYMGDGINDASALHAADVGISVDSAADVAKEAADIVLMEKSLDALVEGVKEGRKTFANTLKYVFMATSANFGNMFSMAGASLFLPFLPLLPTQILLINLLTDFPEMTIATDTVDREMVEKPRRWDIGFIRKFMLVFGITSSVFDYLTFGTLLFLLPGSIEEFRTGWFVESVISASMIVLVIRSRKPFFRSRPGKYLLLATVLTGFLTLAFPLTPFAAPFGFKPLPIQVILILGAIIGLYILTAETIKKFFYKKVKF</sequence>
<dbReference type="Pfam" id="PF13246">
    <property type="entry name" value="Cation_ATPase"/>
    <property type="match status" value="1"/>
</dbReference>
<feature type="transmembrane region" description="Helical" evidence="18">
    <location>
        <begin position="780"/>
        <end position="797"/>
    </location>
</feature>
<dbReference type="Pfam" id="PF00690">
    <property type="entry name" value="Cation_ATPase_N"/>
    <property type="match status" value="1"/>
</dbReference>
<dbReference type="Gene3D" id="3.40.1110.10">
    <property type="entry name" value="Calcium-transporting ATPase, cytoplasmic domain N"/>
    <property type="match status" value="1"/>
</dbReference>
<dbReference type="Gene3D" id="1.20.1110.10">
    <property type="entry name" value="Calcium-transporting ATPase, transmembrane domain"/>
    <property type="match status" value="1"/>
</dbReference>
<comment type="catalytic activity">
    <reaction evidence="17">
        <text>Mg(2+)(out) + ATP + H2O = Mg(2+)(in) + ADP + phosphate + H(+)</text>
        <dbReference type="Rhea" id="RHEA:10260"/>
        <dbReference type="ChEBI" id="CHEBI:15377"/>
        <dbReference type="ChEBI" id="CHEBI:15378"/>
        <dbReference type="ChEBI" id="CHEBI:18420"/>
        <dbReference type="ChEBI" id="CHEBI:30616"/>
        <dbReference type="ChEBI" id="CHEBI:43474"/>
        <dbReference type="ChEBI" id="CHEBI:456216"/>
        <dbReference type="EC" id="7.2.2.14"/>
    </reaction>
</comment>
<keyword evidence="13" id="KW-1278">Translocase</keyword>
<dbReference type="Gene3D" id="2.70.150.10">
    <property type="entry name" value="Calcium-transporting ATPase, cytoplasmic transduction domain A"/>
    <property type="match status" value="1"/>
</dbReference>
<proteinExistence type="inferred from homology"/>
<dbReference type="Gene3D" id="3.40.50.1000">
    <property type="entry name" value="HAD superfamily/HAD-like"/>
    <property type="match status" value="1"/>
</dbReference>
<gene>
    <name evidence="20" type="primary">mgtA</name>
    <name evidence="20" type="ORF">RG963_08170</name>
</gene>
<comment type="function">
    <text evidence="1">Mediates magnesium influx to the cytosol.</text>
</comment>
<evidence type="ECO:0000256" key="7">
    <source>
        <dbReference type="ARBA" id="ARBA00022519"/>
    </source>
</evidence>
<dbReference type="InterPro" id="IPR004014">
    <property type="entry name" value="ATPase_P-typ_cation-transptr_N"/>
</dbReference>
<keyword evidence="14 18" id="KW-1133">Transmembrane helix</keyword>
<keyword evidence="11" id="KW-0067">ATP-binding</keyword>
<evidence type="ECO:0000256" key="18">
    <source>
        <dbReference type="SAM" id="Phobius"/>
    </source>
</evidence>
<evidence type="ECO:0000256" key="3">
    <source>
        <dbReference type="ARBA" id="ARBA00008746"/>
    </source>
</evidence>
<dbReference type="SUPFAM" id="SSF56784">
    <property type="entry name" value="HAD-like"/>
    <property type="match status" value="1"/>
</dbReference>
<dbReference type="InterPro" id="IPR059000">
    <property type="entry name" value="ATPase_P-type_domA"/>
</dbReference>
<evidence type="ECO:0000259" key="19">
    <source>
        <dbReference type="SMART" id="SM00831"/>
    </source>
</evidence>
<dbReference type="RefSeq" id="WP_310575772.1">
    <property type="nucleotide sequence ID" value="NZ_JAVKPK010000027.1"/>
</dbReference>
<dbReference type="PROSITE" id="PS00154">
    <property type="entry name" value="ATPASE_E1_E2"/>
    <property type="match status" value="1"/>
</dbReference>
<evidence type="ECO:0000256" key="9">
    <source>
        <dbReference type="ARBA" id="ARBA00022692"/>
    </source>
</evidence>
<keyword evidence="15 18" id="KW-0472">Membrane</keyword>
<dbReference type="SMART" id="SM00831">
    <property type="entry name" value="Cation_ATPase_N"/>
    <property type="match status" value="1"/>
</dbReference>
<evidence type="ECO:0000313" key="21">
    <source>
        <dbReference type="Proteomes" id="UP001246244"/>
    </source>
</evidence>
<protein>
    <recommendedName>
        <fullName evidence="5">Magnesium-transporting ATPase, P-type 1</fullName>
        <ecNumber evidence="4">7.2.2.14</ecNumber>
    </recommendedName>
    <alternativeName>
        <fullName evidence="16">Mg(2+) transport ATPase, P-type 1</fullName>
    </alternativeName>
</protein>
<dbReference type="SFLD" id="SFLDF00027">
    <property type="entry name" value="p-type_atpase"/>
    <property type="match status" value="1"/>
</dbReference>
<dbReference type="SUPFAM" id="SSF81665">
    <property type="entry name" value="Calcium ATPase, transmembrane domain M"/>
    <property type="match status" value="1"/>
</dbReference>
<dbReference type="PANTHER" id="PTHR42861">
    <property type="entry name" value="CALCIUM-TRANSPORTING ATPASE"/>
    <property type="match status" value="1"/>
</dbReference>
<dbReference type="SFLD" id="SFLDS00003">
    <property type="entry name" value="Haloacid_Dehalogenase"/>
    <property type="match status" value="1"/>
</dbReference>
<dbReference type="InterPro" id="IPR006068">
    <property type="entry name" value="ATPase_P-typ_cation-transptr_C"/>
</dbReference>
<reference evidence="21" key="1">
    <citation type="submission" date="2023-07" db="EMBL/GenBank/DDBJ databases">
        <title>Whole-genome sequencing of a new Methanosarcina sp. Z-7115.</title>
        <authorList>
            <person name="Zhilina T.N."/>
            <person name="Merkel A.Y."/>
        </authorList>
    </citation>
    <scope>NUCLEOTIDE SEQUENCE [LARGE SCALE GENOMIC DNA]</scope>
    <source>
        <strain evidence="21">Z-7115</strain>
    </source>
</reference>
<dbReference type="SUPFAM" id="SSF81653">
    <property type="entry name" value="Calcium ATPase, transduction domain A"/>
    <property type="match status" value="1"/>
</dbReference>
<keyword evidence="8" id="KW-0597">Phosphoprotein</keyword>
<feature type="transmembrane region" description="Helical" evidence="18">
    <location>
        <begin position="751"/>
        <end position="768"/>
    </location>
</feature>
<dbReference type="InterPro" id="IPR023298">
    <property type="entry name" value="ATPase_P-typ_TM_dom_sf"/>
</dbReference>
<evidence type="ECO:0000313" key="20">
    <source>
        <dbReference type="EMBL" id="MDR7665746.1"/>
    </source>
</evidence>
<keyword evidence="6" id="KW-1003">Cell membrane</keyword>
<dbReference type="InterPro" id="IPR018303">
    <property type="entry name" value="ATPase_P-typ_P_site"/>
</dbReference>
<dbReference type="InterPro" id="IPR001757">
    <property type="entry name" value="P_typ_ATPase"/>
</dbReference>